<sequence length="49" mass="5587">MQIPRFSTLKKTPVQIFDKIYSSPINTNPSSLFLIVFIFFASKILSHLG</sequence>
<feature type="transmembrane region" description="Helical" evidence="1">
    <location>
        <begin position="31"/>
        <end position="48"/>
    </location>
</feature>
<keyword evidence="1" id="KW-1133">Transmembrane helix</keyword>
<proteinExistence type="predicted"/>
<feature type="non-terminal residue" evidence="2">
    <location>
        <position position="49"/>
    </location>
</feature>
<name>A0A382H7T4_9ZZZZ</name>
<dbReference type="EMBL" id="UINC01059674">
    <property type="protein sequence ID" value="SVB83344.1"/>
    <property type="molecule type" value="Genomic_DNA"/>
</dbReference>
<accession>A0A382H7T4</accession>
<keyword evidence="1" id="KW-0812">Transmembrane</keyword>
<evidence type="ECO:0000256" key="1">
    <source>
        <dbReference type="SAM" id="Phobius"/>
    </source>
</evidence>
<reference evidence="2" key="1">
    <citation type="submission" date="2018-05" db="EMBL/GenBank/DDBJ databases">
        <authorList>
            <person name="Lanie J.A."/>
            <person name="Ng W.-L."/>
            <person name="Kazmierczak K.M."/>
            <person name="Andrzejewski T.M."/>
            <person name="Davidsen T.M."/>
            <person name="Wayne K.J."/>
            <person name="Tettelin H."/>
            <person name="Glass J.I."/>
            <person name="Rusch D."/>
            <person name="Podicherti R."/>
            <person name="Tsui H.-C.T."/>
            <person name="Winkler M.E."/>
        </authorList>
    </citation>
    <scope>NUCLEOTIDE SEQUENCE</scope>
</reference>
<dbReference type="AlphaFoldDB" id="A0A382H7T4"/>
<keyword evidence="1" id="KW-0472">Membrane</keyword>
<protein>
    <submittedName>
        <fullName evidence="2">Uncharacterized protein</fullName>
    </submittedName>
</protein>
<gene>
    <name evidence="2" type="ORF">METZ01_LOCUS236198</name>
</gene>
<organism evidence="2">
    <name type="scientific">marine metagenome</name>
    <dbReference type="NCBI Taxonomy" id="408172"/>
    <lineage>
        <taxon>unclassified sequences</taxon>
        <taxon>metagenomes</taxon>
        <taxon>ecological metagenomes</taxon>
    </lineage>
</organism>
<evidence type="ECO:0000313" key="2">
    <source>
        <dbReference type="EMBL" id="SVB83344.1"/>
    </source>
</evidence>